<gene>
    <name evidence="1" type="ORF">SAMN02982919_03162</name>
</gene>
<evidence type="ECO:0000313" key="1">
    <source>
        <dbReference type="EMBL" id="SER85795.1"/>
    </source>
</evidence>
<dbReference type="Proteomes" id="UP000199766">
    <property type="component" value="Unassembled WGS sequence"/>
</dbReference>
<reference evidence="1 2" key="1">
    <citation type="submission" date="2016-10" db="EMBL/GenBank/DDBJ databases">
        <authorList>
            <person name="de Groot N.N."/>
        </authorList>
    </citation>
    <scope>NUCLEOTIDE SEQUENCE [LARGE SCALE GENOMIC DNA]</scope>
    <source>
        <strain evidence="1 2">ATCC 35958</strain>
    </source>
</reference>
<protein>
    <submittedName>
        <fullName evidence="1">Uncharacterized protein</fullName>
    </submittedName>
</protein>
<dbReference type="EMBL" id="FOGD01000020">
    <property type="protein sequence ID" value="SER85795.1"/>
    <property type="molecule type" value="Genomic_DNA"/>
</dbReference>
<dbReference type="OrthoDB" id="490334at2"/>
<sequence>MSVNAYQLHVLVLPEDDANRQIVNGFLLDPSLNERAIQVLPIAGGWAKVRDDFVTVHVPQLRKYPKRHLVLLIDFDGQVDDRMQIFQKACPADVRERVYLLGTQDEPEPLRKACGVSLEKIGEQLGQACAAGAVGLWGHTMLVHNQAELQRLIENVKPFLFR</sequence>
<keyword evidence="2" id="KW-1185">Reference proteome</keyword>
<accession>A0A1H9SM46</accession>
<evidence type="ECO:0000313" key="2">
    <source>
        <dbReference type="Proteomes" id="UP000199766"/>
    </source>
</evidence>
<dbReference type="STRING" id="180197.SAMN02982919_03162"/>
<dbReference type="RefSeq" id="WP_091459280.1">
    <property type="nucleotide sequence ID" value="NZ_FOGD01000020.1"/>
</dbReference>
<organism evidence="1 2">
    <name type="scientific">Giesbergeria anulus</name>
    <dbReference type="NCBI Taxonomy" id="180197"/>
    <lineage>
        <taxon>Bacteria</taxon>
        <taxon>Pseudomonadati</taxon>
        <taxon>Pseudomonadota</taxon>
        <taxon>Betaproteobacteria</taxon>
        <taxon>Burkholderiales</taxon>
        <taxon>Comamonadaceae</taxon>
        <taxon>Giesbergeria</taxon>
    </lineage>
</organism>
<proteinExistence type="predicted"/>
<name>A0A1H9SM46_9BURK</name>
<dbReference type="AlphaFoldDB" id="A0A1H9SM46"/>